<dbReference type="InterPro" id="IPR020610">
    <property type="entry name" value="Thiolase_AS"/>
</dbReference>
<comment type="similarity">
    <text evidence="1 8">Belongs to the thiolase-like superfamily. Thiolase family.</text>
</comment>
<keyword evidence="4 8" id="KW-0012">Acyltransferase</keyword>
<dbReference type="NCBIfam" id="TIGR01930">
    <property type="entry name" value="AcCoA-C-Actrans"/>
    <property type="match status" value="1"/>
</dbReference>
<evidence type="ECO:0000256" key="8">
    <source>
        <dbReference type="RuleBase" id="RU003557"/>
    </source>
</evidence>
<dbReference type="GO" id="GO:0003985">
    <property type="term" value="F:acetyl-CoA C-acetyltransferase activity"/>
    <property type="evidence" value="ECO:0007669"/>
    <property type="project" value="UniProtKB-EC"/>
</dbReference>
<dbReference type="PROSITE" id="PS00737">
    <property type="entry name" value="THIOLASE_2"/>
    <property type="match status" value="1"/>
</dbReference>
<dbReference type="CDD" id="cd00751">
    <property type="entry name" value="thiolase"/>
    <property type="match status" value="1"/>
</dbReference>
<dbReference type="Pfam" id="PF00108">
    <property type="entry name" value="Thiolase_N"/>
    <property type="match status" value="1"/>
</dbReference>
<dbReference type="EC" id="2.3.1.9" evidence="2"/>
<evidence type="ECO:0000256" key="1">
    <source>
        <dbReference type="ARBA" id="ARBA00010982"/>
    </source>
</evidence>
<dbReference type="Gene3D" id="3.40.47.10">
    <property type="match status" value="1"/>
</dbReference>
<evidence type="ECO:0000256" key="2">
    <source>
        <dbReference type="ARBA" id="ARBA00012705"/>
    </source>
</evidence>
<reference evidence="12 13" key="1">
    <citation type="submission" date="2017-08" db="EMBL/GenBank/DDBJ databases">
        <title>The complete genome sequence of moderately halophilic actinomycete Actinopolyspora erythraea YIM 90600, the producer of novel erythromycin, novel actinopolysporins A-C and tubercidin.</title>
        <authorList>
            <person name="Yin M."/>
            <person name="Tang S."/>
        </authorList>
    </citation>
    <scope>NUCLEOTIDE SEQUENCE [LARGE SCALE GENOMIC DNA]</scope>
    <source>
        <strain evidence="12 13">YIM 90600</strain>
    </source>
</reference>
<evidence type="ECO:0000256" key="9">
    <source>
        <dbReference type="SAM" id="MobiDB-lite"/>
    </source>
</evidence>
<accession>A0A223RRJ9</accession>
<keyword evidence="3 8" id="KW-0808">Transferase</keyword>
<gene>
    <name evidence="12" type="ORF">CDG81_09375</name>
</gene>
<dbReference type="InterPro" id="IPR016039">
    <property type="entry name" value="Thiolase-like"/>
</dbReference>
<dbReference type="InterPro" id="IPR020617">
    <property type="entry name" value="Thiolase_C"/>
</dbReference>
<evidence type="ECO:0000259" key="10">
    <source>
        <dbReference type="Pfam" id="PF00108"/>
    </source>
</evidence>
<dbReference type="KEGG" id="aey:CDG81_09375"/>
<dbReference type="PANTHER" id="PTHR18919:SF107">
    <property type="entry name" value="ACETYL-COA ACETYLTRANSFERASE, CYTOSOLIC"/>
    <property type="match status" value="1"/>
</dbReference>
<dbReference type="PROSITE" id="PS00099">
    <property type="entry name" value="THIOLASE_3"/>
    <property type="match status" value="1"/>
</dbReference>
<dbReference type="PROSITE" id="PS00098">
    <property type="entry name" value="THIOLASE_1"/>
    <property type="match status" value="1"/>
</dbReference>
<feature type="domain" description="Thiolase N-terminal" evidence="10">
    <location>
        <begin position="41"/>
        <end position="298"/>
    </location>
</feature>
<dbReference type="AlphaFoldDB" id="A0A223RRJ9"/>
<evidence type="ECO:0000313" key="12">
    <source>
        <dbReference type="EMBL" id="ASU78454.1"/>
    </source>
</evidence>
<evidence type="ECO:0000256" key="7">
    <source>
        <dbReference type="PIRSR" id="PIRSR000429-1"/>
    </source>
</evidence>
<evidence type="ECO:0000256" key="4">
    <source>
        <dbReference type="ARBA" id="ARBA00023315"/>
    </source>
</evidence>
<dbReference type="PIRSF" id="PIRSF000429">
    <property type="entry name" value="Ac-CoA_Ac_transf"/>
    <property type="match status" value="1"/>
</dbReference>
<protein>
    <recommendedName>
        <fullName evidence="6">Probable acetyl-CoA acetyltransferase</fullName>
        <ecNumber evidence="2">2.3.1.9</ecNumber>
    </recommendedName>
    <alternativeName>
        <fullName evidence="5">Acetoacetyl-CoA thiolase</fullName>
    </alternativeName>
</protein>
<feature type="domain" description="Thiolase C-terminal" evidence="11">
    <location>
        <begin position="307"/>
        <end position="428"/>
    </location>
</feature>
<feature type="active site" description="Acyl-thioester intermediate" evidence="7">
    <location>
        <position position="127"/>
    </location>
</feature>
<evidence type="ECO:0000256" key="5">
    <source>
        <dbReference type="ARBA" id="ARBA00030755"/>
    </source>
</evidence>
<dbReference type="EMBL" id="CP022752">
    <property type="protein sequence ID" value="ASU78454.1"/>
    <property type="molecule type" value="Genomic_DNA"/>
</dbReference>
<sequence length="429" mass="44736">MAAARRRGARCATTPHRPGTADTAGTEGNPRERRVVVSNEVYVLEAVRTPVGRYGKGLAEVRPDDLAAHTIRALLDRVPGLDPARIHDVLFGDANGAGEDNRNVARMAGLLAGLPTSVAGATVNRLCGSGLEAVIEGSRIVQTGDGDIVLAGGVESMSRAPWVLPKPERAYPRGHETLHSTTLGWRMVNPEMPSEWTISLGESAELLADRYGIGRAEQDAFAVRSHRRAADAWERGLFDDEVVRVPGTELTRDEGIRADASEEALGKLGPAFRPDGTVTAGNSSPLNDGSAAVLLGSRAAATEIGADPLARIVSRGVAGVDPDVFGIGPVRAARTALERAGIGWGDLTAVELNEAFAAQSLACLAEWPELDPEIVNQRGGAIALGHPLGASGARILTTLAHQLRRAGGGWGLAAICIGVGQGLAVVLHA</sequence>
<evidence type="ECO:0000256" key="3">
    <source>
        <dbReference type="ARBA" id="ARBA00022679"/>
    </source>
</evidence>
<feature type="active site" description="Proton acceptor" evidence="7">
    <location>
        <position position="416"/>
    </location>
</feature>
<dbReference type="InterPro" id="IPR020616">
    <property type="entry name" value="Thiolase_N"/>
</dbReference>
<feature type="active site" description="Proton acceptor" evidence="7">
    <location>
        <position position="386"/>
    </location>
</feature>
<dbReference type="Pfam" id="PF02803">
    <property type="entry name" value="Thiolase_C"/>
    <property type="match status" value="1"/>
</dbReference>
<dbReference type="InterPro" id="IPR020615">
    <property type="entry name" value="Thiolase_acyl_enz_int_AS"/>
</dbReference>
<dbReference type="InterPro" id="IPR002155">
    <property type="entry name" value="Thiolase"/>
</dbReference>
<dbReference type="InterPro" id="IPR020613">
    <property type="entry name" value="Thiolase_CS"/>
</dbReference>
<organism evidence="12 13">
    <name type="scientific">Actinopolyspora erythraea</name>
    <dbReference type="NCBI Taxonomy" id="414996"/>
    <lineage>
        <taxon>Bacteria</taxon>
        <taxon>Bacillati</taxon>
        <taxon>Actinomycetota</taxon>
        <taxon>Actinomycetes</taxon>
        <taxon>Actinopolysporales</taxon>
        <taxon>Actinopolysporaceae</taxon>
        <taxon>Actinopolyspora</taxon>
    </lineage>
</organism>
<proteinExistence type="inferred from homology"/>
<dbReference type="PANTHER" id="PTHR18919">
    <property type="entry name" value="ACETYL-COA C-ACYLTRANSFERASE"/>
    <property type="match status" value="1"/>
</dbReference>
<dbReference type="Proteomes" id="UP000215043">
    <property type="component" value="Chromosome"/>
</dbReference>
<dbReference type="OrthoDB" id="1402717at2"/>
<name>A0A223RRJ9_9ACTN</name>
<evidence type="ECO:0000313" key="13">
    <source>
        <dbReference type="Proteomes" id="UP000215043"/>
    </source>
</evidence>
<dbReference type="SUPFAM" id="SSF53901">
    <property type="entry name" value="Thiolase-like"/>
    <property type="match status" value="2"/>
</dbReference>
<evidence type="ECO:0000256" key="6">
    <source>
        <dbReference type="ARBA" id="ARBA00040529"/>
    </source>
</evidence>
<evidence type="ECO:0000259" key="11">
    <source>
        <dbReference type="Pfam" id="PF02803"/>
    </source>
</evidence>
<feature type="region of interest" description="Disordered" evidence="9">
    <location>
        <begin position="1"/>
        <end position="31"/>
    </location>
</feature>
<dbReference type="FunFam" id="3.40.47.10:FF:000010">
    <property type="entry name" value="Acetyl-CoA acetyltransferase (Thiolase)"/>
    <property type="match status" value="1"/>
</dbReference>